<evidence type="ECO:0000313" key="2">
    <source>
        <dbReference type="Proteomes" id="UP000095746"/>
    </source>
</evidence>
<protein>
    <submittedName>
        <fullName evidence="1">Uncharacterized protein</fullName>
    </submittedName>
</protein>
<evidence type="ECO:0000313" key="1">
    <source>
        <dbReference type="EMBL" id="CUO35813.1"/>
    </source>
</evidence>
<accession>A0A174UZL7</accession>
<dbReference type="RefSeq" id="WP_009261103.1">
    <property type="nucleotide sequence ID" value="NZ_CP084007.1"/>
</dbReference>
<sequence>MGGLCHNLLAYGLFAEHEHHYLTTRYRKWCRQRGYNFIQSRAIEIHIEAQDLIAMLPKDTLTKVMTRQAINALNAISKSLEQLRLEIRTLATQLPEYPAVIAMRGVRDSLGPQLMADIGDVTRFT</sequence>
<proteinExistence type="predicted"/>
<organism evidence="1 2">
    <name type="scientific">Flavonifractor plautii</name>
    <name type="common">Fusobacterium plautii</name>
    <dbReference type="NCBI Taxonomy" id="292800"/>
    <lineage>
        <taxon>Bacteria</taxon>
        <taxon>Bacillati</taxon>
        <taxon>Bacillota</taxon>
        <taxon>Clostridia</taxon>
        <taxon>Eubacteriales</taxon>
        <taxon>Oscillospiraceae</taxon>
        <taxon>Flavonifractor</taxon>
    </lineage>
</organism>
<dbReference type="Proteomes" id="UP000095746">
    <property type="component" value="Unassembled WGS sequence"/>
</dbReference>
<dbReference type="AlphaFoldDB" id="A0A174UZL7"/>
<dbReference type="EMBL" id="CYZT01000078">
    <property type="protein sequence ID" value="CUO35813.1"/>
    <property type="molecule type" value="Genomic_DNA"/>
</dbReference>
<reference evidence="1 2" key="1">
    <citation type="submission" date="2015-09" db="EMBL/GenBank/DDBJ databases">
        <authorList>
            <consortium name="Pathogen Informatics"/>
        </authorList>
    </citation>
    <scope>NUCLEOTIDE SEQUENCE [LARGE SCALE GENOMIC DNA]</scope>
    <source>
        <strain evidence="1 2">2789STDY5608854</strain>
    </source>
</reference>
<name>A0A174UZL7_FLAPL</name>
<gene>
    <name evidence="1" type="ORF">ERS852411_01402</name>
</gene>